<comment type="caution">
    <text evidence="6">The sequence shown here is derived from an EMBL/GenBank/DDBJ whole genome shotgun (WGS) entry which is preliminary data.</text>
</comment>
<evidence type="ECO:0000256" key="4">
    <source>
        <dbReference type="SAM" id="SignalP"/>
    </source>
</evidence>
<comment type="similarity">
    <text evidence="1">Belongs to the membrane fusion protein (MFP) (TC 8.A.1) family.</text>
</comment>
<dbReference type="PROSITE" id="PS51257">
    <property type="entry name" value="PROKAR_LIPOPROTEIN"/>
    <property type="match status" value="1"/>
</dbReference>
<dbReference type="GO" id="GO:0060003">
    <property type="term" value="P:copper ion export"/>
    <property type="evidence" value="ECO:0007669"/>
    <property type="project" value="TreeGrafter"/>
</dbReference>
<dbReference type="GO" id="GO:0015679">
    <property type="term" value="P:plasma membrane copper ion transport"/>
    <property type="evidence" value="ECO:0007669"/>
    <property type="project" value="TreeGrafter"/>
</dbReference>
<dbReference type="PANTHER" id="PTHR30097:SF4">
    <property type="entry name" value="SLR6042 PROTEIN"/>
    <property type="match status" value="1"/>
</dbReference>
<gene>
    <name evidence="6" type="ORF">H9888_03730</name>
</gene>
<evidence type="ECO:0000256" key="2">
    <source>
        <dbReference type="ARBA" id="ARBA00022448"/>
    </source>
</evidence>
<feature type="domain" description="CzcB-like C-terminal circularly permuted SH3-like" evidence="5">
    <location>
        <begin position="316"/>
        <end position="372"/>
    </location>
</feature>
<feature type="region of interest" description="Disordered" evidence="3">
    <location>
        <begin position="22"/>
        <end position="43"/>
    </location>
</feature>
<keyword evidence="4" id="KW-0732">Signal</keyword>
<dbReference type="GO" id="GO:0030313">
    <property type="term" value="C:cell envelope"/>
    <property type="evidence" value="ECO:0007669"/>
    <property type="project" value="TreeGrafter"/>
</dbReference>
<dbReference type="Proteomes" id="UP000823926">
    <property type="component" value="Unassembled WGS sequence"/>
</dbReference>
<evidence type="ECO:0000259" key="5">
    <source>
        <dbReference type="Pfam" id="PF25975"/>
    </source>
</evidence>
<dbReference type="SUPFAM" id="SSF111369">
    <property type="entry name" value="HlyD-like secretion proteins"/>
    <property type="match status" value="1"/>
</dbReference>
<dbReference type="PANTHER" id="PTHR30097">
    <property type="entry name" value="CATION EFFLUX SYSTEM PROTEIN CUSB"/>
    <property type="match status" value="1"/>
</dbReference>
<evidence type="ECO:0000256" key="3">
    <source>
        <dbReference type="SAM" id="MobiDB-lite"/>
    </source>
</evidence>
<dbReference type="NCBIfam" id="TIGR01730">
    <property type="entry name" value="RND_mfp"/>
    <property type="match status" value="1"/>
</dbReference>
<dbReference type="InterPro" id="IPR006143">
    <property type="entry name" value="RND_pump_MFP"/>
</dbReference>
<dbReference type="GO" id="GO:0022857">
    <property type="term" value="F:transmembrane transporter activity"/>
    <property type="evidence" value="ECO:0007669"/>
    <property type="project" value="InterPro"/>
</dbReference>
<evidence type="ECO:0000313" key="6">
    <source>
        <dbReference type="EMBL" id="HIW10593.1"/>
    </source>
</evidence>
<evidence type="ECO:0000313" key="7">
    <source>
        <dbReference type="Proteomes" id="UP000823926"/>
    </source>
</evidence>
<dbReference type="EMBL" id="DXHL01000019">
    <property type="protein sequence ID" value="HIW10593.1"/>
    <property type="molecule type" value="Genomic_DNA"/>
</dbReference>
<sequence length="391" mass="40612">MKFTIFLLSALVALTVAGCSRSADHTASDGHDHGTETQAAEEHDHVDEPGTIVLDDHQAEALGLTVETVTAAPFANVVRTGGALEAAPGDRATVTATTAGIVSFGGRQLTEGSPVARGGAFLVLGSAGMAEGNYPQQLADARAELVKAEADYARAKRLSPQGAVSGAELSAAQLAVEVARRKVAVLSENATQGGKGIVAPISGYVTTLSVGEGDYVTAGQPLATISANRNLVLRADVPQRFLNELAEVSTANFTTPYDGVSHDLAAMKGRLLGTARAVADGSPTLPLRFEFENRSGLTPGTVVEVFLKGELREGVITVPQTALTEEQGTYYLYLRTAPGHYRKQAVELGASDGCRVEITRGLVGGEEVVTRGGAYVRLAGMSTAIPHGHSH</sequence>
<dbReference type="InterPro" id="IPR058649">
    <property type="entry name" value="CzcB_C"/>
</dbReference>
<feature type="signal peptide" evidence="4">
    <location>
        <begin position="1"/>
        <end position="22"/>
    </location>
</feature>
<name>A0A9D1TXL1_9BACT</name>
<dbReference type="Pfam" id="PF25975">
    <property type="entry name" value="CzcB_C"/>
    <property type="match status" value="1"/>
</dbReference>
<keyword evidence="2" id="KW-0813">Transport</keyword>
<feature type="chain" id="PRO_5039084255" evidence="4">
    <location>
        <begin position="23"/>
        <end position="391"/>
    </location>
</feature>
<dbReference type="Gene3D" id="2.40.50.100">
    <property type="match status" value="1"/>
</dbReference>
<dbReference type="Gene3D" id="1.10.287.470">
    <property type="entry name" value="Helix hairpin bin"/>
    <property type="match status" value="1"/>
</dbReference>
<accession>A0A9D1TXL1</accession>
<dbReference type="InterPro" id="IPR051909">
    <property type="entry name" value="MFP_Cation_Efflux"/>
</dbReference>
<dbReference type="GO" id="GO:0016020">
    <property type="term" value="C:membrane"/>
    <property type="evidence" value="ECO:0007669"/>
    <property type="project" value="InterPro"/>
</dbReference>
<organism evidence="6 7">
    <name type="scientific">Candidatus Rikenella faecigallinarum</name>
    <dbReference type="NCBI Taxonomy" id="2838745"/>
    <lineage>
        <taxon>Bacteria</taxon>
        <taxon>Pseudomonadati</taxon>
        <taxon>Bacteroidota</taxon>
        <taxon>Bacteroidia</taxon>
        <taxon>Bacteroidales</taxon>
        <taxon>Rikenellaceae</taxon>
        <taxon>Rikenella</taxon>
    </lineage>
</organism>
<dbReference type="AlphaFoldDB" id="A0A9D1TXL1"/>
<evidence type="ECO:0000256" key="1">
    <source>
        <dbReference type="ARBA" id="ARBA00009477"/>
    </source>
</evidence>
<reference evidence="6" key="1">
    <citation type="journal article" date="2021" name="PeerJ">
        <title>Extensive microbial diversity within the chicken gut microbiome revealed by metagenomics and culture.</title>
        <authorList>
            <person name="Gilroy R."/>
            <person name="Ravi A."/>
            <person name="Getino M."/>
            <person name="Pursley I."/>
            <person name="Horton D.L."/>
            <person name="Alikhan N.F."/>
            <person name="Baker D."/>
            <person name="Gharbi K."/>
            <person name="Hall N."/>
            <person name="Watson M."/>
            <person name="Adriaenssens E.M."/>
            <person name="Foster-Nyarko E."/>
            <person name="Jarju S."/>
            <person name="Secka A."/>
            <person name="Antonio M."/>
            <person name="Oren A."/>
            <person name="Chaudhuri R.R."/>
            <person name="La Ragione R."/>
            <person name="Hildebrand F."/>
            <person name="Pallen M.J."/>
        </authorList>
    </citation>
    <scope>NUCLEOTIDE SEQUENCE</scope>
    <source>
        <strain evidence="6">ChiBcec15-1070</strain>
    </source>
</reference>
<reference evidence="6" key="2">
    <citation type="submission" date="2021-04" db="EMBL/GenBank/DDBJ databases">
        <authorList>
            <person name="Gilroy R."/>
        </authorList>
    </citation>
    <scope>NUCLEOTIDE SEQUENCE</scope>
    <source>
        <strain evidence="6">ChiBcec15-1070</strain>
    </source>
</reference>
<protein>
    <submittedName>
        <fullName evidence="6">Efflux RND transporter periplasmic adaptor subunit</fullName>
    </submittedName>
</protein>
<proteinExistence type="inferred from homology"/>
<dbReference type="Gene3D" id="2.40.420.20">
    <property type="match status" value="1"/>
</dbReference>